<dbReference type="GeneID" id="25976445"/>
<dbReference type="FunFam" id="1.20.1250.20:FF:000247">
    <property type="entry name" value="MFS general substrate transporter"/>
    <property type="match status" value="1"/>
</dbReference>
<dbReference type="GO" id="GO:0016020">
    <property type="term" value="C:membrane"/>
    <property type="evidence" value="ECO:0007669"/>
    <property type="project" value="UniProtKB-SubCell"/>
</dbReference>
<keyword evidence="11" id="KW-1185">Reference proteome</keyword>
<dbReference type="HOGENOM" id="CLU_007786_0_0_1"/>
<protein>
    <submittedName>
        <fullName evidence="10">Major facilitator superfamily transporter</fullName>
    </submittedName>
</protein>
<dbReference type="AlphaFoldDB" id="F0XA14"/>
<accession>F0XA14</accession>
<dbReference type="SUPFAM" id="SSF103473">
    <property type="entry name" value="MFS general substrate transporter"/>
    <property type="match status" value="1"/>
</dbReference>
<evidence type="ECO:0000256" key="3">
    <source>
        <dbReference type="ARBA" id="ARBA00022692"/>
    </source>
</evidence>
<dbReference type="Gene3D" id="1.20.1250.20">
    <property type="entry name" value="MFS general substrate transporter like domains"/>
    <property type="match status" value="1"/>
</dbReference>
<keyword evidence="3 8" id="KW-0812">Transmembrane</keyword>
<name>F0XA14_GROCL</name>
<dbReference type="InterPro" id="IPR036864">
    <property type="entry name" value="Zn2-C6_fun-type_DNA-bd_sf"/>
</dbReference>
<dbReference type="CDD" id="cd12148">
    <property type="entry name" value="fungal_TF_MHR"/>
    <property type="match status" value="1"/>
</dbReference>
<evidence type="ECO:0000256" key="8">
    <source>
        <dbReference type="SAM" id="Phobius"/>
    </source>
</evidence>
<dbReference type="InterPro" id="IPR036259">
    <property type="entry name" value="MFS_trans_sf"/>
</dbReference>
<reference evidence="10 11" key="1">
    <citation type="journal article" date="2011" name="Proc. Natl. Acad. Sci. U.S.A.">
        <title>Genome and transcriptome analyses of the mountain pine beetle-fungal symbiont Grosmannia clavigera, a lodgepole pine pathogen.</title>
        <authorList>
            <person name="DiGuistini S."/>
            <person name="Wang Y."/>
            <person name="Liao N.Y."/>
            <person name="Taylor G."/>
            <person name="Tanguay P."/>
            <person name="Feau N."/>
            <person name="Henrissat B."/>
            <person name="Chan S.K."/>
            <person name="Hesse-Orce U."/>
            <person name="Alamouti S.M."/>
            <person name="Tsui C.K.M."/>
            <person name="Docking R.T."/>
            <person name="Levasseur A."/>
            <person name="Haridas S."/>
            <person name="Robertson G."/>
            <person name="Birol I."/>
            <person name="Holt R.A."/>
            <person name="Marra M.A."/>
            <person name="Hamelin R.C."/>
            <person name="Hirst M."/>
            <person name="Jones S.J.M."/>
            <person name="Bohlmann J."/>
            <person name="Breuil C."/>
        </authorList>
    </citation>
    <scope>NUCLEOTIDE SEQUENCE [LARGE SCALE GENOMIC DNA]</scope>
    <source>
        <strain evidence="11">kw1407 / UAMH 11150</strain>
    </source>
</reference>
<feature type="transmembrane region" description="Helical" evidence="8">
    <location>
        <begin position="448"/>
        <end position="465"/>
    </location>
</feature>
<dbReference type="eggNOG" id="KOG2533">
    <property type="taxonomic scope" value="Eukaryota"/>
</dbReference>
<gene>
    <name evidence="10" type="ORF">CMQ_3354</name>
</gene>
<feature type="transmembrane region" description="Helical" evidence="8">
    <location>
        <begin position="177"/>
        <end position="198"/>
    </location>
</feature>
<evidence type="ECO:0000256" key="2">
    <source>
        <dbReference type="ARBA" id="ARBA00022448"/>
    </source>
</evidence>
<organism evidence="11">
    <name type="scientific">Grosmannia clavigera (strain kw1407 / UAMH 11150)</name>
    <name type="common">Blue stain fungus</name>
    <name type="synonym">Graphiocladiella clavigera</name>
    <dbReference type="NCBI Taxonomy" id="655863"/>
    <lineage>
        <taxon>Eukaryota</taxon>
        <taxon>Fungi</taxon>
        <taxon>Dikarya</taxon>
        <taxon>Ascomycota</taxon>
        <taxon>Pezizomycotina</taxon>
        <taxon>Sordariomycetes</taxon>
        <taxon>Sordariomycetidae</taxon>
        <taxon>Ophiostomatales</taxon>
        <taxon>Ophiostomataceae</taxon>
        <taxon>Leptographium</taxon>
    </lineage>
</organism>
<feature type="domain" description="Zn(2)-C6 fungal-type" evidence="9">
    <location>
        <begin position="538"/>
        <end position="567"/>
    </location>
</feature>
<feature type="transmembrane region" description="Helical" evidence="8">
    <location>
        <begin position="383"/>
        <end position="404"/>
    </location>
</feature>
<feature type="transmembrane region" description="Helical" evidence="8">
    <location>
        <begin position="291"/>
        <end position="313"/>
    </location>
</feature>
<dbReference type="SMART" id="SM00066">
    <property type="entry name" value="GAL4"/>
    <property type="match status" value="1"/>
</dbReference>
<dbReference type="GO" id="GO:0008270">
    <property type="term" value="F:zinc ion binding"/>
    <property type="evidence" value="ECO:0007669"/>
    <property type="project" value="InterPro"/>
</dbReference>
<feature type="transmembrane region" description="Helical" evidence="8">
    <location>
        <begin position="353"/>
        <end position="371"/>
    </location>
</feature>
<feature type="transmembrane region" description="Helical" evidence="8">
    <location>
        <begin position="210"/>
        <end position="231"/>
    </location>
</feature>
<dbReference type="PROSITE" id="PS50048">
    <property type="entry name" value="ZN2_CY6_FUNGAL_2"/>
    <property type="match status" value="1"/>
</dbReference>
<evidence type="ECO:0000259" key="9">
    <source>
        <dbReference type="PROSITE" id="PS50048"/>
    </source>
</evidence>
<feature type="region of interest" description="Disordered" evidence="7">
    <location>
        <begin position="1114"/>
        <end position="1135"/>
    </location>
</feature>
<dbReference type="FunFam" id="1.20.1250.20:FF:000106">
    <property type="entry name" value="MFS transporter, putative"/>
    <property type="match status" value="1"/>
</dbReference>
<dbReference type="PROSITE" id="PS00463">
    <property type="entry name" value="ZN2_CY6_FUNGAL_1"/>
    <property type="match status" value="1"/>
</dbReference>
<comment type="subcellular location">
    <subcellularLocation>
        <location evidence="1">Membrane</location>
        <topology evidence="1">Multi-pass membrane protein</topology>
    </subcellularLocation>
</comment>
<dbReference type="PANTHER" id="PTHR43791:SF60">
    <property type="entry name" value="TRANSPORTER, PUTATIVE (AFU_ORTHOLOGUE AFUA_1G17160)-RELATED"/>
    <property type="match status" value="1"/>
</dbReference>
<feature type="region of interest" description="Disordered" evidence="7">
    <location>
        <begin position="589"/>
        <end position="626"/>
    </location>
</feature>
<dbReference type="Pfam" id="PF07690">
    <property type="entry name" value="MFS_1"/>
    <property type="match status" value="1"/>
</dbReference>
<dbReference type="OrthoDB" id="1935484at2759"/>
<dbReference type="PANTHER" id="PTHR43791">
    <property type="entry name" value="PERMEASE-RELATED"/>
    <property type="match status" value="1"/>
</dbReference>
<keyword evidence="5 8" id="KW-0472">Membrane</keyword>
<evidence type="ECO:0000256" key="7">
    <source>
        <dbReference type="SAM" id="MobiDB-lite"/>
    </source>
</evidence>
<proteinExistence type="predicted"/>
<dbReference type="EMBL" id="GL629735">
    <property type="protein sequence ID" value="EFX05285.1"/>
    <property type="molecule type" value="Genomic_DNA"/>
</dbReference>
<evidence type="ECO:0000256" key="1">
    <source>
        <dbReference type="ARBA" id="ARBA00004141"/>
    </source>
</evidence>
<evidence type="ECO:0000256" key="5">
    <source>
        <dbReference type="ARBA" id="ARBA00023136"/>
    </source>
</evidence>
<evidence type="ECO:0000313" key="11">
    <source>
        <dbReference type="Proteomes" id="UP000007796"/>
    </source>
</evidence>
<keyword evidence="6" id="KW-0539">Nucleus</keyword>
<feature type="compositionally biased region" description="Basic and acidic residues" evidence="7">
    <location>
        <begin position="595"/>
        <end position="611"/>
    </location>
</feature>
<feature type="transmembrane region" description="Helical" evidence="8">
    <location>
        <begin position="129"/>
        <end position="148"/>
    </location>
</feature>
<dbReference type="Pfam" id="PF00172">
    <property type="entry name" value="Zn_clus"/>
    <property type="match status" value="1"/>
</dbReference>
<evidence type="ECO:0000313" key="10">
    <source>
        <dbReference type="EMBL" id="EFX05285.1"/>
    </source>
</evidence>
<dbReference type="GO" id="GO:0000981">
    <property type="term" value="F:DNA-binding transcription factor activity, RNA polymerase II-specific"/>
    <property type="evidence" value="ECO:0007669"/>
    <property type="project" value="InterPro"/>
</dbReference>
<dbReference type="SUPFAM" id="SSF57701">
    <property type="entry name" value="Zn2/Cys6 DNA-binding domain"/>
    <property type="match status" value="1"/>
</dbReference>
<keyword evidence="4 8" id="KW-1133">Transmembrane helix</keyword>
<dbReference type="InterPro" id="IPR001138">
    <property type="entry name" value="Zn2Cys6_DnaBD"/>
</dbReference>
<keyword evidence="2" id="KW-0813">Transport</keyword>
<dbReference type="RefSeq" id="XP_014174767.1">
    <property type="nucleotide sequence ID" value="XM_014319292.1"/>
</dbReference>
<dbReference type="Gene3D" id="4.10.240.10">
    <property type="entry name" value="Zn(2)-C6 fungal-type DNA-binding domain"/>
    <property type="match status" value="1"/>
</dbReference>
<feature type="compositionally biased region" description="Polar residues" evidence="7">
    <location>
        <begin position="1114"/>
        <end position="1124"/>
    </location>
</feature>
<sequence length="1200" mass="134166">MDIQPTKRQSVEDDASVIKASLVSVGRENLAHTLPPHESYEGRHRWDAEMTWTPEEERWVVRKADMFFLPILCLMFFGLQLDRGNLSNALADNLLKDLKINSDDYNNLVCFLAAEFPVQMLTKRLGFKYVLPIMMFCWSTVSWAQAWMTDRTSFYITRALIGLFEGGFIPELSVRLAVFWSTLNIARVISALLAAAILKMRGIGGHTGWFWAFLLEGILTALISIIAFLYLPSSPTSTKSFLWRKSWYTEREEAIMVNRILRDDPAKGRTALKEPVTWHDIKSAWSDKSMWGLYFIGLVAYIPATPVQAYLTLTIKRLGFTTFDANMLTMPSAGIQVVTMLVLAFSSDYFNERTFHCFFGELWILPMLIALRTIHDGGRDWSRFTLITLTSGYPYFHPIVSAWISENTFDVKKRTITAATYNVVVQIGSLIGSQIYRKYDAPYYKQGNTVLLSICALSLVVFIVQRQVLVHLNKKKSAVWDVMSAEEKTAYQEDTLSREKEGNRRLDFRLPMLAGYMAQPLSMPKTTATGRKIGSKRACDGCKVRKVRCSGAVPCGGCRAAGMPCTFLRNPAVRGPKSLRAKTMLLIAKTQQHQQQEEEREGERHAEREREQDDGEQGYDGGSPMADDRLLSSLDTAIMISETAAGNKTPVQSLVLVLCIFRLRLFPLWPIVDIEATMASLHHRSDEDNDGEDGSSSSLEAYALANSIGAATAAQLKLTQTDVGSDAAAMEAECQRARMALQRDGSRERPAGIDTVRISFFLHVYHENKAPGGTESLLYLREAITLAQILQLRQQGSLSSSSSSSTRERQTWQKIVALLFVTERGVALLHKLPAILHYDMRQLDFDDADDATRVLPGFRKLVGLFWMLDQAGAFSILQRASPEPEPEPESEFQSEFQSELTISHRGRLALLQQRLRDVAVESTVDNDVQTADICVTRQWMQAVLWHASSAMRPRGRSVSSEQATSLSHPVQIARRFLQAIARLPNTAVEAHGPAMVRYIEAFLHLQDSPLTSQEYKIYELARIVLDAVAADSAGLRDSLDMTRDVVVQLQKKLASYRGGNKTLLLLLHTRTRDLLSDNRIHHISSDGLAAYDGSPQRPAVLSSQMSQVYTLQTEPTTSVRSATAENEDDNDSQDSWFHTTASAPSQSQQINATYLTGQPFQAPTTAVDVLLANSALWEPSGIWDLAGGTDMMDFDASSAN</sequence>
<dbReference type="InParanoid" id="F0XA14"/>
<dbReference type="Proteomes" id="UP000007796">
    <property type="component" value="Unassembled WGS sequence"/>
</dbReference>
<dbReference type="InterPro" id="IPR011701">
    <property type="entry name" value="MFS"/>
</dbReference>
<dbReference type="GO" id="GO:0022857">
    <property type="term" value="F:transmembrane transporter activity"/>
    <property type="evidence" value="ECO:0007669"/>
    <property type="project" value="InterPro"/>
</dbReference>
<evidence type="ECO:0000256" key="6">
    <source>
        <dbReference type="ARBA" id="ARBA00023242"/>
    </source>
</evidence>
<dbReference type="CDD" id="cd00067">
    <property type="entry name" value="GAL4"/>
    <property type="match status" value="1"/>
</dbReference>
<evidence type="ECO:0000256" key="4">
    <source>
        <dbReference type="ARBA" id="ARBA00022989"/>
    </source>
</evidence>
<feature type="transmembrane region" description="Helical" evidence="8">
    <location>
        <begin position="325"/>
        <end position="347"/>
    </location>
</feature>